<evidence type="ECO:0000259" key="3">
    <source>
        <dbReference type="Pfam" id="PF24938"/>
    </source>
</evidence>
<dbReference type="Pfam" id="PF24938">
    <property type="entry name" value="DUF7755"/>
    <property type="match status" value="1"/>
</dbReference>
<proteinExistence type="predicted"/>
<organism evidence="4 5">
    <name type="scientific">Punica granatum</name>
    <name type="common">Pomegranate</name>
    <dbReference type="NCBI Taxonomy" id="22663"/>
    <lineage>
        <taxon>Eukaryota</taxon>
        <taxon>Viridiplantae</taxon>
        <taxon>Streptophyta</taxon>
        <taxon>Embryophyta</taxon>
        <taxon>Tracheophyta</taxon>
        <taxon>Spermatophyta</taxon>
        <taxon>Magnoliopsida</taxon>
        <taxon>eudicotyledons</taxon>
        <taxon>Gunneridae</taxon>
        <taxon>Pentapetalae</taxon>
        <taxon>rosids</taxon>
        <taxon>malvids</taxon>
        <taxon>Myrtales</taxon>
        <taxon>Lythraceae</taxon>
        <taxon>Punica</taxon>
    </lineage>
</organism>
<evidence type="ECO:0000256" key="1">
    <source>
        <dbReference type="SAM" id="MobiDB-lite"/>
    </source>
</evidence>
<dbReference type="PANTHER" id="PTHR36330">
    <property type="entry name" value="LIPASE/LIPOOXYGENASE, PLAT/LH2 FAMILY PROTEIN"/>
    <property type="match status" value="1"/>
</dbReference>
<protein>
    <recommendedName>
        <fullName evidence="3">DUF7755 domain-containing protein</fullName>
    </recommendedName>
</protein>
<accession>A0A218W8R6</accession>
<dbReference type="PANTHER" id="PTHR36330:SF2">
    <property type="entry name" value="LIPASE_LIPOOXYGENASE, PLAT_LH2 FAMILY PROTEIN"/>
    <property type="match status" value="1"/>
</dbReference>
<gene>
    <name evidence="4" type="ORF">CDL15_Pgr025454</name>
</gene>
<sequence>MERRRTRSPSSPRVSFPVRCKPVTCTSQVGWNGDIVPRKRNRYGPLAELRLPAKEKPQSLLPWAEKLPMFQWAVAVSDYFQGYAKPSRLLPASEVKVSRGIPPDEKPIPSDKGHSQALFKIKIWTSRMYGSSLSNDNSGLLLCVIDENGDSILQRIPAITTSSSSSGENNESNTVHFQQGSDDEFTFEGPKLGRIQAVWISLESGQWRSGGLSLSVVYPPSDEGHGGEEFQFTGFQYDFIAEDVLLGEGSDTSMVELRPSRVAELSGPDPFVLLSRNSQESTSALTSQTSNEESMREYADLKASLLLYDAALIVIGSSVLSLSLGENSALAFSIGGVGGLLYLLLLQRSVDELPSPASISRDSVGRVLGRFWGPISTVAVAVAFVLVALKYSSGENAVSFTPKELILGMMGFLTCKVAVVLAAFKPMTISWNRSTD</sequence>
<dbReference type="Proteomes" id="UP000197138">
    <property type="component" value="Unassembled WGS sequence"/>
</dbReference>
<keyword evidence="2" id="KW-0812">Transmembrane</keyword>
<dbReference type="AlphaFoldDB" id="A0A218W8R6"/>
<feature type="domain" description="DUF7755" evidence="3">
    <location>
        <begin position="117"/>
        <end position="262"/>
    </location>
</feature>
<comment type="caution">
    <text evidence="4">The sequence shown here is derived from an EMBL/GenBank/DDBJ whole genome shotgun (WGS) entry which is preliminary data.</text>
</comment>
<name>A0A218W8R6_PUNGR</name>
<feature type="transmembrane region" description="Helical" evidence="2">
    <location>
        <begin position="305"/>
        <end position="323"/>
    </location>
</feature>
<feature type="transmembrane region" description="Helical" evidence="2">
    <location>
        <begin position="367"/>
        <end position="389"/>
    </location>
</feature>
<feature type="transmembrane region" description="Helical" evidence="2">
    <location>
        <begin position="329"/>
        <end position="346"/>
    </location>
</feature>
<evidence type="ECO:0000313" key="4">
    <source>
        <dbReference type="EMBL" id="OWM69267.1"/>
    </source>
</evidence>
<dbReference type="Gene3D" id="2.60.60.20">
    <property type="entry name" value="PLAT/LH2 domain"/>
    <property type="match status" value="1"/>
</dbReference>
<feature type="compositionally biased region" description="Low complexity" evidence="1">
    <location>
        <begin position="161"/>
        <end position="174"/>
    </location>
</feature>
<evidence type="ECO:0000313" key="5">
    <source>
        <dbReference type="Proteomes" id="UP000197138"/>
    </source>
</evidence>
<keyword evidence="2" id="KW-0472">Membrane</keyword>
<feature type="region of interest" description="Disordered" evidence="1">
    <location>
        <begin position="161"/>
        <end position="182"/>
    </location>
</feature>
<dbReference type="EMBL" id="MTKT01004939">
    <property type="protein sequence ID" value="OWM69267.1"/>
    <property type="molecule type" value="Genomic_DNA"/>
</dbReference>
<feature type="transmembrane region" description="Helical" evidence="2">
    <location>
        <begin position="405"/>
        <end position="424"/>
    </location>
</feature>
<reference evidence="5" key="1">
    <citation type="journal article" date="2017" name="Plant J.">
        <title>The pomegranate (Punica granatum L.) genome and the genomics of punicalagin biosynthesis.</title>
        <authorList>
            <person name="Qin G."/>
            <person name="Xu C."/>
            <person name="Ming R."/>
            <person name="Tang H."/>
            <person name="Guyot R."/>
            <person name="Kramer E.M."/>
            <person name="Hu Y."/>
            <person name="Yi X."/>
            <person name="Qi Y."/>
            <person name="Xu X."/>
            <person name="Gao Z."/>
            <person name="Pan H."/>
            <person name="Jian J."/>
            <person name="Tian Y."/>
            <person name="Yue Z."/>
            <person name="Xu Y."/>
        </authorList>
    </citation>
    <scope>NUCLEOTIDE SEQUENCE [LARGE SCALE GENOMIC DNA]</scope>
    <source>
        <strain evidence="5">cv. Dabenzi</strain>
    </source>
</reference>
<evidence type="ECO:0000256" key="2">
    <source>
        <dbReference type="SAM" id="Phobius"/>
    </source>
</evidence>
<dbReference type="InterPro" id="IPR056657">
    <property type="entry name" value="DUF7755"/>
</dbReference>
<keyword evidence="2" id="KW-1133">Transmembrane helix</keyword>